<keyword evidence="3" id="KW-1185">Reference proteome</keyword>
<dbReference type="Proteomes" id="UP000465306">
    <property type="component" value="Unassembled WGS sequence"/>
</dbReference>
<reference evidence="2 3" key="1">
    <citation type="journal article" date="2019" name="Emerg. Microbes Infect.">
        <title>Comprehensive subspecies identification of 175 nontuberculous mycobacteria species based on 7547 genomic profiles.</title>
        <authorList>
            <person name="Matsumoto Y."/>
            <person name="Kinjo T."/>
            <person name="Motooka D."/>
            <person name="Nabeya D."/>
            <person name="Jung N."/>
            <person name="Uechi K."/>
            <person name="Horii T."/>
            <person name="Iida T."/>
            <person name="Fujita J."/>
            <person name="Nakamura S."/>
        </authorList>
    </citation>
    <scope>NUCLEOTIDE SEQUENCE [LARGE SCALE GENOMIC DNA]</scope>
    <source>
        <strain evidence="2 3">JCM 13573</strain>
    </source>
</reference>
<comment type="caution">
    <text evidence="2">The sequence shown here is derived from an EMBL/GenBank/DDBJ whole genome shotgun (WGS) entry which is preliminary data.</text>
</comment>
<accession>A0ABQ1BNC9</accession>
<gene>
    <name evidence="2" type="ORF">MKUB_27310</name>
</gene>
<feature type="compositionally biased region" description="Basic and acidic residues" evidence="1">
    <location>
        <begin position="102"/>
        <end position="118"/>
    </location>
</feature>
<sequence length="132" mass="14936">MKMDDDFTIGEASAAERAAKVERRINELRERRAALTSGQKPSPESAELARHRAQEATHRAQDAHHAAAERHRELARVHERTANTYQRVAMDREDAPELQDEADQHWQAAHESHLRSLEDEAQAINPEKSSSG</sequence>
<protein>
    <submittedName>
        <fullName evidence="2">Uncharacterized protein</fullName>
    </submittedName>
</protein>
<evidence type="ECO:0000313" key="2">
    <source>
        <dbReference type="EMBL" id="GFG65241.1"/>
    </source>
</evidence>
<evidence type="ECO:0000256" key="1">
    <source>
        <dbReference type="SAM" id="MobiDB-lite"/>
    </source>
</evidence>
<dbReference type="EMBL" id="BLKU01000003">
    <property type="protein sequence ID" value="GFG65241.1"/>
    <property type="molecule type" value="Genomic_DNA"/>
</dbReference>
<feature type="region of interest" description="Disordered" evidence="1">
    <location>
        <begin position="30"/>
        <end position="132"/>
    </location>
</feature>
<evidence type="ECO:0000313" key="3">
    <source>
        <dbReference type="Proteomes" id="UP000465306"/>
    </source>
</evidence>
<name>A0ABQ1BNC9_9MYCO</name>
<proteinExistence type="predicted"/>
<organism evidence="2 3">
    <name type="scientific">Mycobacterium kubicae</name>
    <dbReference type="NCBI Taxonomy" id="120959"/>
    <lineage>
        <taxon>Bacteria</taxon>
        <taxon>Bacillati</taxon>
        <taxon>Actinomycetota</taxon>
        <taxon>Actinomycetes</taxon>
        <taxon>Mycobacteriales</taxon>
        <taxon>Mycobacteriaceae</taxon>
        <taxon>Mycobacterium</taxon>
        <taxon>Mycobacterium simiae complex</taxon>
    </lineage>
</organism>
<feature type="compositionally biased region" description="Basic and acidic residues" evidence="1">
    <location>
        <begin position="47"/>
        <end position="81"/>
    </location>
</feature>